<dbReference type="RefSeq" id="WP_042731528.1">
    <property type="nucleotide sequence ID" value="NZ_JXNZ01000214.1"/>
</dbReference>
<name>A0A0D0MQH0_PSEFL</name>
<dbReference type="OrthoDB" id="6462364at2"/>
<gene>
    <name evidence="2" type="ORF">RL74_19980</name>
</gene>
<evidence type="ECO:0000313" key="2">
    <source>
        <dbReference type="EMBL" id="KIQ57615.1"/>
    </source>
</evidence>
<sequence length="161" mass="17725">MNHIKAIAAGLLLATQLIYPAAAFSEGTIILRDKDNAICYLPVPGPGETKNYSFLFGQVQCKDWSNRARDIELAEVPSATTILLTETGTCDPSNNNLSWILLKTKKKQSNTTIIAIEYLTTFQKNQIIEPALQMVDLNIKSEFRDKVSCIQIKTSAAPPAP</sequence>
<keyword evidence="1" id="KW-0732">Signal</keyword>
<proteinExistence type="predicted"/>
<reference evidence="2 3" key="1">
    <citation type="submission" date="2015-01" db="EMBL/GenBank/DDBJ databases">
        <title>Draft Genome Sequence of the Biocontrol and Plant Growth-Promoting Rhizobacteria (PGPR) Pseudomonas fluorescens UM270.</title>
        <authorList>
            <person name="Hernandez-Salmeron J.E."/>
            <person name="Santoyo G."/>
            <person name="Moreno-Hagelsieb G."/>
            <person name="Hernandez-Leon R."/>
        </authorList>
    </citation>
    <scope>NUCLEOTIDE SEQUENCE [LARGE SCALE GENOMIC DNA]</scope>
    <source>
        <strain evidence="2 3">UM270</strain>
    </source>
</reference>
<dbReference type="EMBL" id="JXNZ01000214">
    <property type="protein sequence ID" value="KIQ57615.1"/>
    <property type="molecule type" value="Genomic_DNA"/>
</dbReference>
<evidence type="ECO:0000256" key="1">
    <source>
        <dbReference type="SAM" id="SignalP"/>
    </source>
</evidence>
<feature type="signal peptide" evidence="1">
    <location>
        <begin position="1"/>
        <end position="23"/>
    </location>
</feature>
<dbReference type="AlphaFoldDB" id="A0A0D0MQH0"/>
<organism evidence="2 3">
    <name type="scientific">Pseudomonas fluorescens</name>
    <dbReference type="NCBI Taxonomy" id="294"/>
    <lineage>
        <taxon>Bacteria</taxon>
        <taxon>Pseudomonadati</taxon>
        <taxon>Pseudomonadota</taxon>
        <taxon>Gammaproteobacteria</taxon>
        <taxon>Pseudomonadales</taxon>
        <taxon>Pseudomonadaceae</taxon>
        <taxon>Pseudomonas</taxon>
    </lineage>
</organism>
<evidence type="ECO:0000313" key="3">
    <source>
        <dbReference type="Proteomes" id="UP000032101"/>
    </source>
</evidence>
<feature type="chain" id="PRO_5002216903" evidence="1">
    <location>
        <begin position="24"/>
        <end position="161"/>
    </location>
</feature>
<dbReference type="Proteomes" id="UP000032101">
    <property type="component" value="Unassembled WGS sequence"/>
</dbReference>
<dbReference type="PATRIC" id="fig|294.124.peg.4114"/>
<protein>
    <submittedName>
        <fullName evidence="2">Uncharacterized protein</fullName>
    </submittedName>
</protein>
<comment type="caution">
    <text evidence="2">The sequence shown here is derived from an EMBL/GenBank/DDBJ whole genome shotgun (WGS) entry which is preliminary data.</text>
</comment>
<accession>A0A0D0MQH0</accession>